<evidence type="ECO:0000313" key="8">
    <source>
        <dbReference type="EMBL" id="KTB01743.1"/>
    </source>
</evidence>
<comment type="caution">
    <text evidence="8">The sequence shown here is derived from an EMBL/GenBank/DDBJ whole genome shotgun (WGS) entry which is preliminary data.</text>
</comment>
<evidence type="ECO:0000256" key="2">
    <source>
        <dbReference type="ARBA" id="ARBA00022737"/>
    </source>
</evidence>
<feature type="compositionally biased region" description="Polar residues" evidence="6">
    <location>
        <begin position="330"/>
        <end position="361"/>
    </location>
</feature>
<dbReference type="PROSITE" id="PS00028">
    <property type="entry name" value="ZINC_FINGER_C2H2_1"/>
    <property type="match status" value="2"/>
</dbReference>
<keyword evidence="4" id="KW-0862">Zinc</keyword>
<dbReference type="PANTHER" id="PTHR23057">
    <property type="entry name" value="JUXTAPOSED WITH ANOTHER ZINC FINGER PROTEIN 1"/>
    <property type="match status" value="1"/>
</dbReference>
<evidence type="ECO:0000256" key="3">
    <source>
        <dbReference type="ARBA" id="ARBA00022771"/>
    </source>
</evidence>
<name>A0A0W0CQ53_CANGB</name>
<organism evidence="8 9">
    <name type="scientific">Candida glabrata</name>
    <name type="common">Yeast</name>
    <name type="synonym">Torulopsis glabrata</name>
    <dbReference type="NCBI Taxonomy" id="5478"/>
    <lineage>
        <taxon>Eukaryota</taxon>
        <taxon>Fungi</taxon>
        <taxon>Dikarya</taxon>
        <taxon>Ascomycota</taxon>
        <taxon>Saccharomycotina</taxon>
        <taxon>Saccharomycetes</taxon>
        <taxon>Saccharomycetales</taxon>
        <taxon>Saccharomycetaceae</taxon>
        <taxon>Nakaseomyces</taxon>
    </lineage>
</organism>
<dbReference type="SMART" id="SM00355">
    <property type="entry name" value="ZnF_C2H2"/>
    <property type="match status" value="3"/>
</dbReference>
<dbReference type="InterPro" id="IPR013087">
    <property type="entry name" value="Znf_C2H2_type"/>
</dbReference>
<evidence type="ECO:0000313" key="9">
    <source>
        <dbReference type="Proteomes" id="UP000054886"/>
    </source>
</evidence>
<dbReference type="VEuPathDB" id="FungiDB:CAGL0D00682g"/>
<feature type="region of interest" description="Disordered" evidence="6">
    <location>
        <begin position="326"/>
        <end position="415"/>
    </location>
</feature>
<protein>
    <submittedName>
        <fullName evidence="8">Transcription factor SFP1</fullName>
    </submittedName>
</protein>
<gene>
    <name evidence="8" type="ORF">AO440_000636</name>
</gene>
<evidence type="ECO:0000259" key="7">
    <source>
        <dbReference type="PROSITE" id="PS50157"/>
    </source>
</evidence>
<proteinExistence type="predicted"/>
<keyword evidence="2" id="KW-0677">Repeat</keyword>
<dbReference type="Gene3D" id="3.30.160.60">
    <property type="entry name" value="Classic Zinc Finger"/>
    <property type="match status" value="1"/>
</dbReference>
<dbReference type="GO" id="GO:0008270">
    <property type="term" value="F:zinc ion binding"/>
    <property type="evidence" value="ECO:0007669"/>
    <property type="project" value="UniProtKB-KW"/>
</dbReference>
<dbReference type="PROSITE" id="PS50157">
    <property type="entry name" value="ZINC_FINGER_C2H2_2"/>
    <property type="match status" value="2"/>
</dbReference>
<keyword evidence="3 5" id="KW-0863">Zinc-finger</keyword>
<dbReference type="VEuPathDB" id="FungiDB:GWK60_D00781"/>
<dbReference type="Proteomes" id="UP000054886">
    <property type="component" value="Unassembled WGS sequence"/>
</dbReference>
<feature type="region of interest" description="Disordered" evidence="6">
    <location>
        <begin position="220"/>
        <end position="241"/>
    </location>
</feature>
<feature type="region of interest" description="Disordered" evidence="6">
    <location>
        <begin position="255"/>
        <end position="276"/>
    </location>
</feature>
<dbReference type="VEuPathDB" id="FungiDB:B1J91_D00682g"/>
<evidence type="ECO:0000256" key="4">
    <source>
        <dbReference type="ARBA" id="ARBA00022833"/>
    </source>
</evidence>
<dbReference type="EMBL" id="LLZZ01000130">
    <property type="protein sequence ID" value="KTB01743.1"/>
    <property type="molecule type" value="Genomic_DNA"/>
</dbReference>
<feature type="domain" description="C2H2-type" evidence="7">
    <location>
        <begin position="458"/>
        <end position="488"/>
    </location>
</feature>
<dbReference type="GO" id="GO:0005634">
    <property type="term" value="C:nucleus"/>
    <property type="evidence" value="ECO:0007669"/>
    <property type="project" value="TreeGrafter"/>
</dbReference>
<feature type="compositionally biased region" description="Polar residues" evidence="6">
    <location>
        <begin position="370"/>
        <end position="414"/>
    </location>
</feature>
<accession>A0A0W0CQ53</accession>
<dbReference type="AlphaFoldDB" id="A0A0W0CQ53"/>
<sequence>MDTMVADYMEDSNRITIDDHKYYPRIRRDSIAHLQGVGGVSWGSLSIGSWLRDEVMLHTAFNKPSQGSRRESINLMHPISMSSGRRSSVLHPHHMKAGSPPVSYNAILPNLEEQYCKDYSCCGISLPGLHDLLKHYEDAHIEPSHSTHKHKHGTLAPVNGTVGSQLATSSTNNDLNTPQHMNIIRQQLNHDNLHEHQVYTDRQMRSNSNAALGQQYMGHVPHSTVSESPSPTSSQLTSTQTTPLVGKNTALSAVHTTPSFGQSGHRMRNNGNPIDSVPTNDVFMNIMNQNNDSKTIPPDFQNHTISFSNYNINFSENIAKPSNIMPKPLDNSQMNDPLENNTRPDILNTSQRKSGISQVFSASHAAPDQLSRSNTDENGNLNDGRNVNTSKETQTVPIGMKNNSSGQPSATKKFQSAPKINANIKTDHPGIKNAGLLTSQSIDPARRVFYENDENKPFKCPVLGCGKTYKNQNGLKYHRLHGHQNQTLIENPDGTYSVVDPESNEIYLENLQDIKDKPYRCDTCGKRYKNLNGLKYHRGHSTH</sequence>
<evidence type="ECO:0000256" key="6">
    <source>
        <dbReference type="SAM" id="MobiDB-lite"/>
    </source>
</evidence>
<evidence type="ECO:0000256" key="5">
    <source>
        <dbReference type="PROSITE-ProRule" id="PRU00042"/>
    </source>
</evidence>
<dbReference type="SUPFAM" id="SSF57667">
    <property type="entry name" value="beta-beta-alpha zinc fingers"/>
    <property type="match status" value="1"/>
</dbReference>
<keyword evidence="1" id="KW-0479">Metal-binding</keyword>
<dbReference type="InterPro" id="IPR051580">
    <property type="entry name" value="ZnF-Chromatin_assoc"/>
</dbReference>
<feature type="domain" description="C2H2-type" evidence="7">
    <location>
        <begin position="519"/>
        <end position="543"/>
    </location>
</feature>
<reference evidence="8 9" key="1">
    <citation type="submission" date="2015-10" db="EMBL/GenBank/DDBJ databases">
        <title>Draft genomes sequences of Candida glabrata isolates 1A, 1B, 2A, 2B, 3A and 3B.</title>
        <authorList>
            <person name="Haavelsrud O.E."/>
            <person name="Gaustad P."/>
        </authorList>
    </citation>
    <scope>NUCLEOTIDE SEQUENCE [LARGE SCALE GENOMIC DNA]</scope>
    <source>
        <strain evidence="8">910700640</strain>
    </source>
</reference>
<dbReference type="PANTHER" id="PTHR23057:SF0">
    <property type="entry name" value="JUXTAPOSED WITH ANOTHER ZINC FINGER PROTEIN 1"/>
    <property type="match status" value="1"/>
</dbReference>
<dbReference type="InterPro" id="IPR036236">
    <property type="entry name" value="Znf_C2H2_sf"/>
</dbReference>
<evidence type="ECO:0000256" key="1">
    <source>
        <dbReference type="ARBA" id="ARBA00022723"/>
    </source>
</evidence>
<dbReference type="VEuPathDB" id="FungiDB:GVI51_D00561"/>